<dbReference type="EMBL" id="PZQS01000014">
    <property type="protein sequence ID" value="PVD18705.1"/>
    <property type="molecule type" value="Genomic_DNA"/>
</dbReference>
<dbReference type="AlphaFoldDB" id="A0A2T7NC22"/>
<evidence type="ECO:0000256" key="1">
    <source>
        <dbReference type="SAM" id="MobiDB-lite"/>
    </source>
</evidence>
<organism evidence="2 3">
    <name type="scientific">Pomacea canaliculata</name>
    <name type="common">Golden apple snail</name>
    <dbReference type="NCBI Taxonomy" id="400727"/>
    <lineage>
        <taxon>Eukaryota</taxon>
        <taxon>Metazoa</taxon>
        <taxon>Spiralia</taxon>
        <taxon>Lophotrochozoa</taxon>
        <taxon>Mollusca</taxon>
        <taxon>Gastropoda</taxon>
        <taxon>Caenogastropoda</taxon>
        <taxon>Architaenioglossa</taxon>
        <taxon>Ampullarioidea</taxon>
        <taxon>Ampullariidae</taxon>
        <taxon>Pomacea</taxon>
    </lineage>
</organism>
<dbReference type="Proteomes" id="UP000245119">
    <property type="component" value="Linkage Group LG14"/>
</dbReference>
<accession>A0A2T7NC22</accession>
<comment type="caution">
    <text evidence="2">The sequence shown here is derived from an EMBL/GenBank/DDBJ whole genome shotgun (WGS) entry which is preliminary data.</text>
</comment>
<name>A0A2T7NC22_POMCA</name>
<protein>
    <submittedName>
        <fullName evidence="2">Uncharacterized protein</fullName>
    </submittedName>
</protein>
<feature type="region of interest" description="Disordered" evidence="1">
    <location>
        <begin position="99"/>
        <end position="131"/>
    </location>
</feature>
<reference evidence="2 3" key="1">
    <citation type="submission" date="2018-04" db="EMBL/GenBank/DDBJ databases">
        <title>The genome of golden apple snail Pomacea canaliculata provides insight into stress tolerance and invasive adaptation.</title>
        <authorList>
            <person name="Liu C."/>
            <person name="Liu B."/>
            <person name="Ren Y."/>
            <person name="Zhang Y."/>
            <person name="Wang H."/>
            <person name="Li S."/>
            <person name="Jiang F."/>
            <person name="Yin L."/>
            <person name="Zhang G."/>
            <person name="Qian W."/>
            <person name="Fan W."/>
        </authorList>
    </citation>
    <scope>NUCLEOTIDE SEQUENCE [LARGE SCALE GENOMIC DNA]</scope>
    <source>
        <strain evidence="2">SZHN2017</strain>
        <tissue evidence="2">Muscle</tissue>
    </source>
</reference>
<gene>
    <name evidence="2" type="ORF">C0Q70_21256</name>
</gene>
<proteinExistence type="predicted"/>
<keyword evidence="3" id="KW-1185">Reference proteome</keyword>
<evidence type="ECO:0000313" key="3">
    <source>
        <dbReference type="Proteomes" id="UP000245119"/>
    </source>
</evidence>
<sequence>MMLKDKENHCRWSSTRHQQTAGGTECTTCRLLELFSALSIGGDGDSRLAPHCGTRWQPSQSRLLRTELLQKFLPVPLSKLSRLFLDNLVRSRQRRLRSQLSLANEPPANGVQAEGEIATTTEEEDGRREGGDRLVMMEGGEKMIGHAWLANLQNGGN</sequence>
<evidence type="ECO:0000313" key="2">
    <source>
        <dbReference type="EMBL" id="PVD18705.1"/>
    </source>
</evidence>